<dbReference type="InterPro" id="IPR011542">
    <property type="entry name" value="SUF_FeS_clus_asmbl_SufD"/>
</dbReference>
<dbReference type="InterPro" id="IPR055346">
    <property type="entry name" value="Fe-S_cluster_assembly_SufBD"/>
</dbReference>
<dbReference type="GO" id="GO:0016226">
    <property type="term" value="P:iron-sulfur cluster assembly"/>
    <property type="evidence" value="ECO:0007669"/>
    <property type="project" value="InterPro"/>
</dbReference>
<comment type="caution">
    <text evidence="2">The sequence shown here is derived from an EMBL/GenBank/DDBJ whole genome shotgun (WGS) entry which is preliminary data.</text>
</comment>
<evidence type="ECO:0000313" key="2">
    <source>
        <dbReference type="EMBL" id="KTR08467.1"/>
    </source>
</evidence>
<evidence type="ECO:0000313" key="3">
    <source>
        <dbReference type="Proteomes" id="UP000078529"/>
    </source>
</evidence>
<dbReference type="InterPro" id="IPR000825">
    <property type="entry name" value="SUF_FeS_clus_asmbl_SufBD_core"/>
</dbReference>
<dbReference type="PATRIC" id="fig|401562.4.peg.102"/>
<dbReference type="AlphaFoldDB" id="A0A147DBB6"/>
<accession>A0A147DBB6</accession>
<dbReference type="PANTHER" id="PTHR43575">
    <property type="entry name" value="PROTEIN ABCI7, CHLOROPLASTIC"/>
    <property type="match status" value="1"/>
</dbReference>
<dbReference type="InterPro" id="IPR037284">
    <property type="entry name" value="SUF_FeS_clus_asmbl_SufBD_sf"/>
</dbReference>
<dbReference type="Proteomes" id="UP000078529">
    <property type="component" value="Unassembled WGS sequence"/>
</dbReference>
<dbReference type="SUPFAM" id="SSF101960">
    <property type="entry name" value="Stabilizer of iron transporter SufD"/>
    <property type="match status" value="1"/>
</dbReference>
<feature type="domain" description="SUF system FeS cluster assembly SufBD core" evidence="1">
    <location>
        <begin position="161"/>
        <end position="385"/>
    </location>
</feature>
<evidence type="ECO:0000259" key="1">
    <source>
        <dbReference type="Pfam" id="PF01458"/>
    </source>
</evidence>
<dbReference type="RefSeq" id="WP_058598319.1">
    <property type="nucleotide sequence ID" value="NZ_LDQA01000001.1"/>
</dbReference>
<dbReference type="NCBIfam" id="TIGR01981">
    <property type="entry name" value="sufD"/>
    <property type="match status" value="1"/>
</dbReference>
<sequence>MSLSKTQPRTAAELTLIDRAETRLSNETSREALEVLRTEGLPSRRVEAWHYTDLRALLGRVNVQDGEQKPAQPSYLTPLLPHSLVVELDRPAAGNDVASGLKVSEGKRIAPWNKTVNHLDRGIDTIRVLNEAMEAKGVDIEVASGLVLATPVELRPESNSTGGQSYANVVAGAGSSATFVERAPPASAGAVSTAVYTLDIGDGADVLWIVVQEKGSDESHLGQLNVTLRADAKLRLFVLNAGGAVVRQEVHAVTEGEGADIKIRGVNLLDEGQHIDVTTTLNHNVAHTTSTEIFRNVVLGGHGVFQGMIRVAKGAQKTDARLACNTLLLSDDGDFSAKPELEIFADDVQCGHGATAGEINADHLFYLMSRGIPEARARSLLVKAFVGEVVEELEDETIVEALETRIDAWLDSRHS</sequence>
<dbReference type="Pfam" id="PF01458">
    <property type="entry name" value="SUFBD_core"/>
    <property type="match status" value="1"/>
</dbReference>
<name>A0A147DBB6_9HYPH</name>
<organism evidence="2 3">
    <name type="scientific">Aureimonas ureilytica</name>
    <dbReference type="NCBI Taxonomy" id="401562"/>
    <lineage>
        <taxon>Bacteria</taxon>
        <taxon>Pseudomonadati</taxon>
        <taxon>Pseudomonadota</taxon>
        <taxon>Alphaproteobacteria</taxon>
        <taxon>Hyphomicrobiales</taxon>
        <taxon>Aurantimonadaceae</taxon>
        <taxon>Aureimonas</taxon>
    </lineage>
</organism>
<dbReference type="EMBL" id="LDQA01000001">
    <property type="protein sequence ID" value="KTR08467.1"/>
    <property type="molecule type" value="Genomic_DNA"/>
</dbReference>
<reference evidence="2 3" key="1">
    <citation type="journal article" date="2016" name="Front. Microbiol.">
        <title>Genomic Resource of Rice Seed Associated Bacteria.</title>
        <authorList>
            <person name="Midha S."/>
            <person name="Bansal K."/>
            <person name="Sharma S."/>
            <person name="Kumar N."/>
            <person name="Patil P.P."/>
            <person name="Chaudhry V."/>
            <person name="Patil P.B."/>
        </authorList>
    </citation>
    <scope>NUCLEOTIDE SEQUENCE [LARGE SCALE GENOMIC DNA]</scope>
    <source>
        <strain evidence="2 3">NS365</strain>
    </source>
</reference>
<gene>
    <name evidence="2" type="ORF">NS365_00525</name>
</gene>
<protein>
    <recommendedName>
        <fullName evidence="1">SUF system FeS cluster assembly SufBD core domain-containing protein</fullName>
    </recommendedName>
</protein>
<proteinExistence type="predicted"/>
<keyword evidence="3" id="KW-1185">Reference proteome</keyword>
<dbReference type="PANTHER" id="PTHR43575:SF1">
    <property type="entry name" value="PROTEIN ABCI7, CHLOROPLASTIC"/>
    <property type="match status" value="1"/>
</dbReference>